<dbReference type="EMBL" id="FZOJ01000024">
    <property type="protein sequence ID" value="SNS86327.1"/>
    <property type="molecule type" value="Genomic_DNA"/>
</dbReference>
<accession>A0A239HY84</accession>
<dbReference type="InterPro" id="IPR005370">
    <property type="entry name" value="UPF0180"/>
</dbReference>
<evidence type="ECO:0000313" key="2">
    <source>
        <dbReference type="Proteomes" id="UP000198304"/>
    </source>
</evidence>
<dbReference type="OrthoDB" id="1708042at2"/>
<dbReference type="Proteomes" id="UP000198304">
    <property type="component" value="Unassembled WGS sequence"/>
</dbReference>
<proteinExistence type="predicted"/>
<reference evidence="1 2" key="1">
    <citation type="submission" date="2017-06" db="EMBL/GenBank/DDBJ databases">
        <authorList>
            <person name="Kim H.J."/>
            <person name="Triplett B.A."/>
        </authorList>
    </citation>
    <scope>NUCLEOTIDE SEQUENCE [LARGE SCALE GENOMIC DNA]</scope>
    <source>
        <strain evidence="1 2">SCA</strain>
    </source>
</reference>
<dbReference type="RefSeq" id="WP_089284398.1">
    <property type="nucleotide sequence ID" value="NZ_FZOJ01000024.1"/>
</dbReference>
<evidence type="ECO:0000313" key="1">
    <source>
        <dbReference type="EMBL" id="SNS86327.1"/>
    </source>
</evidence>
<gene>
    <name evidence="1" type="ORF">SAMN05446037_102463</name>
</gene>
<dbReference type="AlphaFoldDB" id="A0A239HY84"/>
<dbReference type="Pfam" id="PF03698">
    <property type="entry name" value="UPF0180"/>
    <property type="match status" value="1"/>
</dbReference>
<name>A0A239HY84_9FIRM</name>
<protein>
    <submittedName>
        <fullName evidence="1">Uncharacterized protein family (UPF0180)</fullName>
    </submittedName>
</protein>
<organism evidence="1 2">
    <name type="scientific">Anaerovirgula multivorans</name>
    <dbReference type="NCBI Taxonomy" id="312168"/>
    <lineage>
        <taxon>Bacteria</taxon>
        <taxon>Bacillati</taxon>
        <taxon>Bacillota</taxon>
        <taxon>Clostridia</taxon>
        <taxon>Peptostreptococcales</taxon>
        <taxon>Natronincolaceae</taxon>
        <taxon>Anaerovirgula</taxon>
    </lineage>
</organism>
<keyword evidence="2" id="KW-1185">Reference proteome</keyword>
<sequence length="81" mass="8957">MKKKIAVEGSLSDVKDLLQSKGYQVEDLNNQNNLDSYDAIITTGQDSNVLGMENAVTKSPVIDARGQSAEDIYQQLQNRIK</sequence>